<feature type="region of interest" description="Disordered" evidence="1">
    <location>
        <begin position="1"/>
        <end position="64"/>
    </location>
</feature>
<reference evidence="4" key="1">
    <citation type="submission" date="2021-03" db="EMBL/GenBank/DDBJ databases">
        <title>Assistant Professor.</title>
        <authorList>
            <person name="Huq M.A."/>
        </authorList>
    </citation>
    <scope>NUCLEOTIDE SEQUENCE [LARGE SCALE GENOMIC DNA]</scope>
    <source>
        <strain evidence="4">MAH-28</strain>
    </source>
</reference>
<dbReference type="EMBL" id="JAGHKP010000001">
    <property type="protein sequence ID" value="MBO9151733.1"/>
    <property type="molecule type" value="Genomic_DNA"/>
</dbReference>
<comment type="caution">
    <text evidence="3">The sequence shown here is derived from an EMBL/GenBank/DDBJ whole genome shotgun (WGS) entry which is preliminary data.</text>
</comment>
<keyword evidence="4" id="KW-1185">Reference proteome</keyword>
<organism evidence="3 4">
    <name type="scientific">Chitinophaga chungangae</name>
    <dbReference type="NCBI Taxonomy" id="2821488"/>
    <lineage>
        <taxon>Bacteria</taxon>
        <taxon>Pseudomonadati</taxon>
        <taxon>Bacteroidota</taxon>
        <taxon>Chitinophagia</taxon>
        <taxon>Chitinophagales</taxon>
        <taxon>Chitinophagaceae</taxon>
        <taxon>Chitinophaga</taxon>
    </lineage>
</organism>
<dbReference type="Proteomes" id="UP000679126">
    <property type="component" value="Unassembled WGS sequence"/>
</dbReference>
<gene>
    <name evidence="3" type="ORF">J7I43_05905</name>
</gene>
<dbReference type="RefSeq" id="WP_209144216.1">
    <property type="nucleotide sequence ID" value="NZ_JAGHKP010000001.1"/>
</dbReference>
<dbReference type="InterPro" id="IPR036885">
    <property type="entry name" value="SWIB_MDM2_dom_sf"/>
</dbReference>
<feature type="compositionally biased region" description="Low complexity" evidence="1">
    <location>
        <begin position="1"/>
        <end position="51"/>
    </location>
</feature>
<dbReference type="SMART" id="SM00151">
    <property type="entry name" value="SWIB"/>
    <property type="match status" value="1"/>
</dbReference>
<dbReference type="SUPFAM" id="SSF47592">
    <property type="entry name" value="SWIB/MDM2 domain"/>
    <property type="match status" value="1"/>
</dbReference>
<feature type="domain" description="DM2" evidence="2">
    <location>
        <begin position="45"/>
        <end position="122"/>
    </location>
</feature>
<dbReference type="Pfam" id="PF02201">
    <property type="entry name" value="SWIB"/>
    <property type="match status" value="1"/>
</dbReference>
<name>A0ABS3YBL7_9BACT</name>
<dbReference type="Gene3D" id="1.10.245.10">
    <property type="entry name" value="SWIB/MDM2 domain"/>
    <property type="match status" value="1"/>
</dbReference>
<dbReference type="InterPro" id="IPR019835">
    <property type="entry name" value="SWIB_domain"/>
</dbReference>
<evidence type="ECO:0000259" key="2">
    <source>
        <dbReference type="PROSITE" id="PS51925"/>
    </source>
</evidence>
<protein>
    <recommendedName>
        <fullName evidence="2">DM2 domain-containing protein</fullName>
    </recommendedName>
</protein>
<dbReference type="PROSITE" id="PS51925">
    <property type="entry name" value="SWIB_MDM2"/>
    <property type="match status" value="1"/>
</dbReference>
<proteinExistence type="predicted"/>
<evidence type="ECO:0000256" key="1">
    <source>
        <dbReference type="SAM" id="MobiDB-lite"/>
    </source>
</evidence>
<dbReference type="InterPro" id="IPR003121">
    <property type="entry name" value="SWIB_MDM2_domain"/>
</dbReference>
<sequence length="122" mass="13008">MAKSAKTPAKSPAAKTTKTAPASKTAKAAAKPAPKKAAAGGAATGLKAPLTPSETLAKVVGNKPMPRTEVTKRVWEYIRKNDLQDKKNRRMINTDDNLKAVCDGVSQLSMFELPKALNKHLK</sequence>
<dbReference type="CDD" id="cd10567">
    <property type="entry name" value="SWIB-MDM2_like"/>
    <property type="match status" value="1"/>
</dbReference>
<evidence type="ECO:0000313" key="4">
    <source>
        <dbReference type="Proteomes" id="UP000679126"/>
    </source>
</evidence>
<accession>A0ABS3YBL7</accession>
<dbReference type="PANTHER" id="PTHR13844">
    <property type="entry name" value="SWI/SNF-RELATED MATRIX-ASSOCIATED ACTIN-DEPENDENT REGULATOR OF CHROMATIN SUBFAMILY D"/>
    <property type="match status" value="1"/>
</dbReference>
<evidence type="ECO:0000313" key="3">
    <source>
        <dbReference type="EMBL" id="MBO9151733.1"/>
    </source>
</evidence>